<organism evidence="1 2">
    <name type="scientific">Mycena metata</name>
    <dbReference type="NCBI Taxonomy" id="1033252"/>
    <lineage>
        <taxon>Eukaryota</taxon>
        <taxon>Fungi</taxon>
        <taxon>Dikarya</taxon>
        <taxon>Basidiomycota</taxon>
        <taxon>Agaricomycotina</taxon>
        <taxon>Agaricomycetes</taxon>
        <taxon>Agaricomycetidae</taxon>
        <taxon>Agaricales</taxon>
        <taxon>Marasmiineae</taxon>
        <taxon>Mycenaceae</taxon>
        <taxon>Mycena</taxon>
    </lineage>
</organism>
<gene>
    <name evidence="1" type="ORF">B0H16DRAFT_1878471</name>
</gene>
<reference evidence="1" key="1">
    <citation type="submission" date="2023-03" db="EMBL/GenBank/DDBJ databases">
        <title>Massive genome expansion in bonnet fungi (Mycena s.s.) driven by repeated elements and novel gene families across ecological guilds.</title>
        <authorList>
            <consortium name="Lawrence Berkeley National Laboratory"/>
            <person name="Harder C.B."/>
            <person name="Miyauchi S."/>
            <person name="Viragh M."/>
            <person name="Kuo A."/>
            <person name="Thoen E."/>
            <person name="Andreopoulos B."/>
            <person name="Lu D."/>
            <person name="Skrede I."/>
            <person name="Drula E."/>
            <person name="Henrissat B."/>
            <person name="Morin E."/>
            <person name="Kohler A."/>
            <person name="Barry K."/>
            <person name="LaButti K."/>
            <person name="Morin E."/>
            <person name="Salamov A."/>
            <person name="Lipzen A."/>
            <person name="Mereny Z."/>
            <person name="Hegedus B."/>
            <person name="Baldrian P."/>
            <person name="Stursova M."/>
            <person name="Weitz H."/>
            <person name="Taylor A."/>
            <person name="Grigoriev I.V."/>
            <person name="Nagy L.G."/>
            <person name="Martin F."/>
            <person name="Kauserud H."/>
        </authorList>
    </citation>
    <scope>NUCLEOTIDE SEQUENCE</scope>
    <source>
        <strain evidence="1">CBHHK182m</strain>
    </source>
</reference>
<accession>A0AAD7NXG9</accession>
<proteinExistence type="predicted"/>
<protein>
    <submittedName>
        <fullName evidence="1">Uncharacterized protein</fullName>
    </submittedName>
</protein>
<dbReference type="EMBL" id="JARKIB010000005">
    <property type="protein sequence ID" value="KAJ7779819.1"/>
    <property type="molecule type" value="Genomic_DNA"/>
</dbReference>
<sequence>MHPRRLPSTLSQTIPTTSPVTDINAKSFSCPKPFCGRAIKLKLETNGRHAGRFLLNCYALHQDAQPYVYHFPKNVQPSSLAQSTNPTLAQSTNPTPGISALAKVAHISTGCVSRATLGDCLVHRAVSAPLRPQPMTAPALLLPRHASPFTALAHTAAQFTPVPRFIEQVSRDSHREALRREAEEAAFMTSISSPIISQEEQDYQLAVMRSLSSSSPSSPVLPSTSSTALENFHRHTFNIVEWLEDGQPAVVKCIQDLPTWPYWTRDGDDAYQCYSADFSTWMDVRPNHAHNISCGLVLVRRAGVTSPDEANFVSRLAVARDPPLLLPQVPERRRTSTRKRQRAPSAEVIEILSTDDETPNSYKPLHRARARVIKRERITPPPKRVRGRAVSFEREFPYYISIPSPPPM</sequence>
<comment type="caution">
    <text evidence="1">The sequence shown here is derived from an EMBL/GenBank/DDBJ whole genome shotgun (WGS) entry which is preliminary data.</text>
</comment>
<dbReference type="Proteomes" id="UP001215598">
    <property type="component" value="Unassembled WGS sequence"/>
</dbReference>
<evidence type="ECO:0000313" key="2">
    <source>
        <dbReference type="Proteomes" id="UP001215598"/>
    </source>
</evidence>
<dbReference type="AlphaFoldDB" id="A0AAD7NXG9"/>
<keyword evidence="2" id="KW-1185">Reference proteome</keyword>
<name>A0AAD7NXG9_9AGAR</name>
<evidence type="ECO:0000313" key="1">
    <source>
        <dbReference type="EMBL" id="KAJ7779819.1"/>
    </source>
</evidence>